<name>A0ABZ2NDE0_9BACI</name>
<reference evidence="2 3" key="1">
    <citation type="submission" date="2024-02" db="EMBL/GenBank/DDBJ databases">
        <title>Seven novel Bacillus-like species.</title>
        <authorList>
            <person name="Liu G."/>
        </authorList>
    </citation>
    <scope>NUCLEOTIDE SEQUENCE [LARGE SCALE GENOMIC DNA]</scope>
    <source>
        <strain evidence="2 3">FJAT-52054</strain>
    </source>
</reference>
<evidence type="ECO:0000313" key="3">
    <source>
        <dbReference type="Proteomes" id="UP001377337"/>
    </source>
</evidence>
<dbReference type="Pfam" id="PF14173">
    <property type="entry name" value="ComGG"/>
    <property type="match status" value="1"/>
</dbReference>
<dbReference type="Proteomes" id="UP001377337">
    <property type="component" value="Chromosome"/>
</dbReference>
<keyword evidence="1" id="KW-1133">Transmembrane helix</keyword>
<dbReference type="EMBL" id="CP147407">
    <property type="protein sequence ID" value="WXB95554.1"/>
    <property type="molecule type" value="Genomic_DNA"/>
</dbReference>
<accession>A0ABZ2NDE0</accession>
<keyword evidence="3" id="KW-1185">Reference proteome</keyword>
<protein>
    <submittedName>
        <fullName evidence="2">Competence type IV pilus minor pilin ComGG</fullName>
    </submittedName>
</protein>
<organism evidence="2 3">
    <name type="scientific">Metabacillus sediminis</name>
    <dbReference type="NCBI Taxonomy" id="3117746"/>
    <lineage>
        <taxon>Bacteria</taxon>
        <taxon>Bacillati</taxon>
        <taxon>Bacillota</taxon>
        <taxon>Bacilli</taxon>
        <taxon>Bacillales</taxon>
        <taxon>Bacillaceae</taxon>
        <taxon>Metabacillus</taxon>
    </lineage>
</organism>
<keyword evidence="1" id="KW-0472">Membrane</keyword>
<feature type="transmembrane region" description="Helical" evidence="1">
    <location>
        <begin position="12"/>
        <end position="35"/>
    </location>
</feature>
<proteinExistence type="predicted"/>
<gene>
    <name evidence="2" type="primary">comGG</name>
    <name evidence="2" type="ORF">WCV65_13385</name>
</gene>
<evidence type="ECO:0000256" key="1">
    <source>
        <dbReference type="SAM" id="Phobius"/>
    </source>
</evidence>
<dbReference type="RefSeq" id="WP_338777119.1">
    <property type="nucleotide sequence ID" value="NZ_CP147407.1"/>
</dbReference>
<sequence length="126" mass="14851">MKRGNIRNGFIYPFTVMLVLLFFMTAIHLTNLLVIEKKYYADTKKFYFLQHLTYSGAAQSTKMIKEGFTGAFDIKDTYGTIHITIMPLSPDTKSVSMEMTLNKETKYYAYYEYSIAKQLISKWYEW</sequence>
<evidence type="ECO:0000313" key="2">
    <source>
        <dbReference type="EMBL" id="WXB95554.1"/>
    </source>
</evidence>
<dbReference type="InterPro" id="IPR020372">
    <property type="entry name" value="Competence_ComGG"/>
</dbReference>
<keyword evidence="1" id="KW-0812">Transmembrane</keyword>